<comment type="caution">
    <text evidence="2">The sequence shown here is derived from an EMBL/GenBank/DDBJ whole genome shotgun (WGS) entry which is preliminary data.</text>
</comment>
<gene>
    <name evidence="2" type="ORF">niasHS_009028</name>
</gene>
<reference evidence="2 3" key="1">
    <citation type="submission" date="2024-10" db="EMBL/GenBank/DDBJ databases">
        <authorList>
            <person name="Kim D."/>
        </authorList>
    </citation>
    <scope>NUCLEOTIDE SEQUENCE [LARGE SCALE GENOMIC DNA]</scope>
    <source>
        <strain evidence="2">Taebaek</strain>
    </source>
</reference>
<feature type="transmembrane region" description="Helical" evidence="1">
    <location>
        <begin position="58"/>
        <end position="85"/>
    </location>
</feature>
<keyword evidence="1" id="KW-0812">Transmembrane</keyword>
<evidence type="ECO:0000313" key="3">
    <source>
        <dbReference type="Proteomes" id="UP001620645"/>
    </source>
</evidence>
<proteinExistence type="predicted"/>
<protein>
    <submittedName>
        <fullName evidence="2">Uncharacterized protein</fullName>
    </submittedName>
</protein>
<name>A0ABD2J333_HETSC</name>
<dbReference type="AlphaFoldDB" id="A0ABD2J333"/>
<organism evidence="2 3">
    <name type="scientific">Heterodera schachtii</name>
    <name type="common">Sugarbeet cyst nematode worm</name>
    <name type="synonym">Tylenchus schachtii</name>
    <dbReference type="NCBI Taxonomy" id="97005"/>
    <lineage>
        <taxon>Eukaryota</taxon>
        <taxon>Metazoa</taxon>
        <taxon>Ecdysozoa</taxon>
        <taxon>Nematoda</taxon>
        <taxon>Chromadorea</taxon>
        <taxon>Rhabditida</taxon>
        <taxon>Tylenchina</taxon>
        <taxon>Tylenchomorpha</taxon>
        <taxon>Tylenchoidea</taxon>
        <taxon>Heteroderidae</taxon>
        <taxon>Heteroderinae</taxon>
        <taxon>Heterodera</taxon>
    </lineage>
</organism>
<feature type="transmembrane region" description="Helical" evidence="1">
    <location>
        <begin position="23"/>
        <end position="46"/>
    </location>
</feature>
<dbReference type="EMBL" id="JBICCN010000219">
    <property type="protein sequence ID" value="KAL3085986.1"/>
    <property type="molecule type" value="Genomic_DNA"/>
</dbReference>
<keyword evidence="1" id="KW-1133">Transmembrane helix</keyword>
<evidence type="ECO:0000256" key="1">
    <source>
        <dbReference type="SAM" id="Phobius"/>
    </source>
</evidence>
<keyword evidence="1" id="KW-0472">Membrane</keyword>
<dbReference type="Proteomes" id="UP001620645">
    <property type="component" value="Unassembled WGS sequence"/>
</dbReference>
<evidence type="ECO:0000313" key="2">
    <source>
        <dbReference type="EMBL" id="KAL3085986.1"/>
    </source>
</evidence>
<accession>A0ABD2J333</accession>
<keyword evidence="3" id="KW-1185">Reference proteome</keyword>
<sequence>MEDKSVAEILGINLDDQIVVAGYSFQASMPLIIYFSVIFLLLLLLFKIDTKGWSWLQYYNLLSTIPMFLPAVLNPIVPIFTINYYRHVLVSDLLCEFVYCAVQCFDELHSAGPGKSIVCAKTEQNNALYCAQIPTDQQICLSD</sequence>